<feature type="transmembrane region" description="Helical" evidence="2">
    <location>
        <begin position="48"/>
        <end position="67"/>
    </location>
</feature>
<organism evidence="3 4">
    <name type="scientific">Actinokineospora soli</name>
    <dbReference type="NCBI Taxonomy" id="1048753"/>
    <lineage>
        <taxon>Bacteria</taxon>
        <taxon>Bacillati</taxon>
        <taxon>Actinomycetota</taxon>
        <taxon>Actinomycetes</taxon>
        <taxon>Pseudonocardiales</taxon>
        <taxon>Pseudonocardiaceae</taxon>
        <taxon>Actinokineospora</taxon>
    </lineage>
</organism>
<comment type="caution">
    <text evidence="3">The sequence shown here is derived from an EMBL/GenBank/DDBJ whole genome shotgun (WGS) entry which is preliminary data.</text>
</comment>
<protein>
    <recommendedName>
        <fullName evidence="5">Mce-associated membrane protein</fullName>
    </recommendedName>
</protein>
<proteinExistence type="predicted"/>
<sequence length="213" mass="23310">MPSFAAPSPSRGHLDAPPPTRLDLQPVSSADHPAATADAPAPSRRTGFILLAVLAAALLILVPLTLLTPSDPTPDAQSPPPLTTTTTTAPPRTTPKPDAARLRQAVLDYYALLPDNPDEAWNRLTPDLQQNRDQYVNSWRDVKDLRVDSTQVSGTVVTVRISYTRESRGRIEETHRLGMLVTPDAVLINSDRLVDTRITRGDKKDGKKKRDDD</sequence>
<dbReference type="Proteomes" id="UP001596512">
    <property type="component" value="Unassembled WGS sequence"/>
</dbReference>
<accession>A0ABW2TU42</accession>
<evidence type="ECO:0000256" key="2">
    <source>
        <dbReference type="SAM" id="Phobius"/>
    </source>
</evidence>
<evidence type="ECO:0000313" key="3">
    <source>
        <dbReference type="EMBL" id="MFC7616318.1"/>
    </source>
</evidence>
<gene>
    <name evidence="3" type="ORF">ACFQV2_25440</name>
</gene>
<evidence type="ECO:0000256" key="1">
    <source>
        <dbReference type="SAM" id="MobiDB-lite"/>
    </source>
</evidence>
<feature type="region of interest" description="Disordered" evidence="1">
    <location>
        <begin position="1"/>
        <end position="41"/>
    </location>
</feature>
<evidence type="ECO:0000313" key="4">
    <source>
        <dbReference type="Proteomes" id="UP001596512"/>
    </source>
</evidence>
<feature type="compositionally biased region" description="Low complexity" evidence="1">
    <location>
        <begin position="28"/>
        <end position="41"/>
    </location>
</feature>
<keyword evidence="2" id="KW-0472">Membrane</keyword>
<feature type="region of interest" description="Disordered" evidence="1">
    <location>
        <begin position="71"/>
        <end position="98"/>
    </location>
</feature>
<name>A0ABW2TU42_9PSEU</name>
<keyword evidence="2" id="KW-0812">Transmembrane</keyword>
<keyword evidence="2" id="KW-1133">Transmembrane helix</keyword>
<reference evidence="4" key="1">
    <citation type="journal article" date="2019" name="Int. J. Syst. Evol. Microbiol.">
        <title>The Global Catalogue of Microorganisms (GCM) 10K type strain sequencing project: providing services to taxonomists for standard genome sequencing and annotation.</title>
        <authorList>
            <consortium name="The Broad Institute Genomics Platform"/>
            <consortium name="The Broad Institute Genome Sequencing Center for Infectious Disease"/>
            <person name="Wu L."/>
            <person name="Ma J."/>
        </authorList>
    </citation>
    <scope>NUCLEOTIDE SEQUENCE [LARGE SCALE GENOMIC DNA]</scope>
    <source>
        <strain evidence="4">JCM 17695</strain>
    </source>
</reference>
<evidence type="ECO:0008006" key="5">
    <source>
        <dbReference type="Google" id="ProtNLM"/>
    </source>
</evidence>
<keyword evidence="4" id="KW-1185">Reference proteome</keyword>
<dbReference type="EMBL" id="JBHTEY010000004">
    <property type="protein sequence ID" value="MFC7616318.1"/>
    <property type="molecule type" value="Genomic_DNA"/>
</dbReference>